<keyword evidence="2" id="KW-0333">Golgi apparatus</keyword>
<keyword evidence="3" id="KW-0175">Coiled coil</keyword>
<name>A0A9N8VRZ3_9GLOM</name>
<dbReference type="AlphaFoldDB" id="A0A9N8VRZ3"/>
<dbReference type="GO" id="GO:0042147">
    <property type="term" value="P:retrograde transport, endosome to Golgi"/>
    <property type="evidence" value="ECO:0007669"/>
    <property type="project" value="UniProtKB-UniRule"/>
</dbReference>
<comment type="subcellular location">
    <subcellularLocation>
        <location evidence="2">Golgi apparatus</location>
        <location evidence="2">trans-Golgi network</location>
    </subcellularLocation>
</comment>
<dbReference type="GO" id="GO:1990745">
    <property type="term" value="C:EARP complex"/>
    <property type="evidence" value="ECO:0007669"/>
    <property type="project" value="TreeGrafter"/>
</dbReference>
<reference evidence="5" key="1">
    <citation type="submission" date="2021-06" db="EMBL/GenBank/DDBJ databases">
        <authorList>
            <person name="Kallberg Y."/>
            <person name="Tangrot J."/>
            <person name="Rosling A."/>
        </authorList>
    </citation>
    <scope>NUCLEOTIDE SEQUENCE</scope>
    <source>
        <strain evidence="5">AZ414A</strain>
    </source>
</reference>
<evidence type="ECO:0000313" key="5">
    <source>
        <dbReference type="EMBL" id="CAG8458877.1"/>
    </source>
</evidence>
<dbReference type="PANTHER" id="PTHR15954">
    <property type="entry name" value="VACUOLAR PROTEIN SORTING-ASSOCIATED PROTEIN 51 HOMOLOG"/>
    <property type="match status" value="1"/>
</dbReference>
<feature type="region of interest" description="Disordered" evidence="4">
    <location>
        <begin position="1"/>
        <end position="23"/>
    </location>
</feature>
<dbReference type="Proteomes" id="UP000789706">
    <property type="component" value="Unassembled WGS sequence"/>
</dbReference>
<comment type="similarity">
    <text evidence="1 2">Belongs to the VPS51 family.</text>
</comment>
<dbReference type="EMBL" id="CAJVPK010000143">
    <property type="protein sequence ID" value="CAG8458877.1"/>
    <property type="molecule type" value="Genomic_DNA"/>
</dbReference>
<dbReference type="GO" id="GO:0006869">
    <property type="term" value="P:lipid transport"/>
    <property type="evidence" value="ECO:0007669"/>
    <property type="project" value="UniProtKB-UniRule"/>
</dbReference>
<dbReference type="Pfam" id="PF08700">
    <property type="entry name" value="VPS51_Exo84_N"/>
    <property type="match status" value="1"/>
</dbReference>
<sequence length="681" mass="78381">MTTKTPTLSPTSSTPSSNNTISTQPHVSFASAAKSSAIETAESITLTLPHKGRRAKNLLRNYYGLGPDGKKANPFDIEIRQLDGDMKTLVYENYSKFISATDTIRKMKSNVESMESEMQQLSQNITEISNVNSSMNTILGPKREKIRQLTGVHDLLKKIQFIFELPKRLKHCLDQNSYTQAVKYYAKTSRLLEHYRSLSVFSSIEVECKEIMDKVIKKIKENMNKKDVSVNNTFSYYSNLYFISSEMTECMRLLIALKEPPEMLAKEYLELDIKDGRSPSKSSSKNFEYVFANLGEEDNITDFQPEIHLQLLNELYFSLSSCRSLCSIGKLDEKVKELIDSWEIDVGKIWFEKAEKQFMELLSQSQFKHLRTFAVNIITKLSDYLINDCLRVIEKCVKTEVPLLQINGSIKNLLKKFQIQFRSFWYSLITSMIKYVTPKIPLPLNQQQILPPPSIVILIISRILLDFGEFVVTQELAQDVRGIVGFCKDVSQRVLERYLEVIGNKLSKNIRDFYGYSKNMKFSSDDDDNNNKVSEIWIKTINELTFIEKTVMALYGPHEEIMDDIVENSANLMSNIDKLFSDRIEIFGIAEFSKVGIMLGIIKIMLKTWIEMIRIQTLTQKTFQQIQIDSEYMRIKLWKFIEDERVLNTMLQELASSVFKRCAEDPAPLDNAVIEKIVGGI</sequence>
<comment type="function">
    <text evidence="2">Acts as component of the GARP complex that is involved in retrograde transport from early and late endosomes to the trans-Golgi network (TGN).</text>
</comment>
<dbReference type="GO" id="GO:0016020">
    <property type="term" value="C:membrane"/>
    <property type="evidence" value="ECO:0007669"/>
    <property type="project" value="TreeGrafter"/>
</dbReference>
<proteinExistence type="inferred from homology"/>
<dbReference type="GO" id="GO:0048193">
    <property type="term" value="P:Golgi vesicle transport"/>
    <property type="evidence" value="ECO:0007669"/>
    <property type="project" value="TreeGrafter"/>
</dbReference>
<protein>
    <recommendedName>
        <fullName evidence="2">Vacuolar protein sorting-associated protein 51 homolog</fullName>
    </recommendedName>
</protein>
<accession>A0A9N8VRZ3</accession>
<evidence type="ECO:0000313" key="6">
    <source>
        <dbReference type="Proteomes" id="UP000789706"/>
    </source>
</evidence>
<keyword evidence="2" id="KW-0813">Transport</keyword>
<dbReference type="OrthoDB" id="203678at2759"/>
<gene>
    <name evidence="5" type="ORF">DEBURN_LOCUS2567</name>
</gene>
<dbReference type="GO" id="GO:0007030">
    <property type="term" value="P:Golgi organization"/>
    <property type="evidence" value="ECO:0007669"/>
    <property type="project" value="UniProtKB-UniRule"/>
</dbReference>
<dbReference type="GO" id="GO:0032456">
    <property type="term" value="P:endocytic recycling"/>
    <property type="evidence" value="ECO:0007669"/>
    <property type="project" value="TreeGrafter"/>
</dbReference>
<evidence type="ECO:0000256" key="1">
    <source>
        <dbReference type="ARBA" id="ARBA00006080"/>
    </source>
</evidence>
<evidence type="ECO:0000256" key="2">
    <source>
        <dbReference type="RuleBase" id="RU368010"/>
    </source>
</evidence>
<comment type="caution">
    <text evidence="5">The sequence shown here is derived from an EMBL/GenBank/DDBJ whole genome shotgun (WGS) entry which is preliminary data.</text>
</comment>
<dbReference type="InterPro" id="IPR014812">
    <property type="entry name" value="Vps51"/>
</dbReference>
<evidence type="ECO:0000256" key="4">
    <source>
        <dbReference type="SAM" id="MobiDB-lite"/>
    </source>
</evidence>
<keyword evidence="2" id="KW-0653">Protein transport</keyword>
<feature type="coiled-coil region" evidence="3">
    <location>
        <begin position="104"/>
        <end position="131"/>
    </location>
</feature>
<evidence type="ECO:0000256" key="3">
    <source>
        <dbReference type="SAM" id="Coils"/>
    </source>
</evidence>
<dbReference type="GO" id="GO:0005829">
    <property type="term" value="C:cytosol"/>
    <property type="evidence" value="ECO:0007669"/>
    <property type="project" value="GOC"/>
</dbReference>
<keyword evidence="2" id="KW-0445">Lipid transport</keyword>
<keyword evidence="6" id="KW-1185">Reference proteome</keyword>
<dbReference type="GO" id="GO:0015031">
    <property type="term" value="P:protein transport"/>
    <property type="evidence" value="ECO:0007669"/>
    <property type="project" value="UniProtKB-UniRule"/>
</dbReference>
<dbReference type="GO" id="GO:0000938">
    <property type="term" value="C:GARP complex"/>
    <property type="evidence" value="ECO:0007669"/>
    <property type="project" value="UniProtKB-UniRule"/>
</dbReference>
<organism evidence="5 6">
    <name type="scientific">Diversispora eburnea</name>
    <dbReference type="NCBI Taxonomy" id="1213867"/>
    <lineage>
        <taxon>Eukaryota</taxon>
        <taxon>Fungi</taxon>
        <taxon>Fungi incertae sedis</taxon>
        <taxon>Mucoromycota</taxon>
        <taxon>Glomeromycotina</taxon>
        <taxon>Glomeromycetes</taxon>
        <taxon>Diversisporales</taxon>
        <taxon>Diversisporaceae</taxon>
        <taxon>Diversispora</taxon>
    </lineage>
</organism>
<comment type="subunit">
    <text evidence="2">Component of the Golgi-associated retrograde protein (GARP) complex.</text>
</comment>
<dbReference type="PANTHER" id="PTHR15954:SF4">
    <property type="entry name" value="VACUOLAR PROTEIN SORTING-ASSOCIATED PROTEIN 51 HOMOLOG"/>
    <property type="match status" value="1"/>
</dbReference>